<proteinExistence type="inferred from homology"/>
<comment type="caution">
    <text evidence="11">The sequence shown here is derived from an EMBL/GenBank/DDBJ whole genome shotgun (WGS) entry which is preliminary data.</text>
</comment>
<dbReference type="OrthoDB" id="10261046at2759"/>
<evidence type="ECO:0000256" key="5">
    <source>
        <dbReference type="ARBA" id="ARBA00022927"/>
    </source>
</evidence>
<evidence type="ECO:0000313" key="13">
    <source>
        <dbReference type="Proteomes" id="UP000663829"/>
    </source>
</evidence>
<dbReference type="AlphaFoldDB" id="A0A814CUA6"/>
<dbReference type="InterPro" id="IPR022775">
    <property type="entry name" value="AP_mu_sigma_su"/>
</dbReference>
<keyword evidence="13" id="KW-1185">Reference proteome</keyword>
<comment type="similarity">
    <text evidence="3">Belongs to the adaptor complexes small subunit family.</text>
</comment>
<dbReference type="InterPro" id="IPR036339">
    <property type="entry name" value="PUB-like_dom_sf"/>
</dbReference>
<dbReference type="GO" id="GO:0030123">
    <property type="term" value="C:AP-3 adaptor complex"/>
    <property type="evidence" value="ECO:0007669"/>
    <property type="project" value="InterPro"/>
</dbReference>
<evidence type="ECO:0000256" key="7">
    <source>
        <dbReference type="ARBA" id="ARBA00023136"/>
    </source>
</evidence>
<keyword evidence="7" id="KW-0472">Membrane</keyword>
<dbReference type="Gene3D" id="1.20.58.2190">
    <property type="match status" value="1"/>
</dbReference>
<dbReference type="InterPro" id="IPR027155">
    <property type="entry name" value="APS3"/>
</dbReference>
<gene>
    <name evidence="11" type="ORF">GPM918_LOCUS11087</name>
    <name evidence="12" type="ORF">SRO942_LOCUS11088</name>
</gene>
<dbReference type="PANTHER" id="PTHR11753">
    <property type="entry name" value="ADAPTOR COMPLEXES SMALL SUBUNIT FAMILY"/>
    <property type="match status" value="1"/>
</dbReference>
<evidence type="ECO:0000256" key="6">
    <source>
        <dbReference type="ARBA" id="ARBA00023034"/>
    </source>
</evidence>
<dbReference type="CDD" id="cd14834">
    <property type="entry name" value="AP3_sigma"/>
    <property type="match status" value="1"/>
</dbReference>
<dbReference type="EMBL" id="CAJNOQ010002260">
    <property type="protein sequence ID" value="CAF0948122.1"/>
    <property type="molecule type" value="Genomic_DNA"/>
</dbReference>
<dbReference type="PROSITE" id="PS00989">
    <property type="entry name" value="CLAT_ADAPTOR_S"/>
    <property type="match status" value="1"/>
</dbReference>
<keyword evidence="8" id="KW-0968">Cytoplasmic vesicle</keyword>
<feature type="domain" description="AP complex mu/sigma subunit" evidence="10">
    <location>
        <begin position="151"/>
        <end position="296"/>
    </location>
</feature>
<evidence type="ECO:0000313" key="11">
    <source>
        <dbReference type="EMBL" id="CAF0948122.1"/>
    </source>
</evidence>
<organism evidence="11 13">
    <name type="scientific">Didymodactylos carnosus</name>
    <dbReference type="NCBI Taxonomy" id="1234261"/>
    <lineage>
        <taxon>Eukaryota</taxon>
        <taxon>Metazoa</taxon>
        <taxon>Spiralia</taxon>
        <taxon>Gnathifera</taxon>
        <taxon>Rotifera</taxon>
        <taxon>Eurotatoria</taxon>
        <taxon>Bdelloidea</taxon>
        <taxon>Philodinida</taxon>
        <taxon>Philodinidae</taxon>
        <taxon>Didymodactylos</taxon>
    </lineage>
</organism>
<keyword evidence="6" id="KW-0333">Golgi apparatus</keyword>
<keyword evidence="4" id="KW-0813">Transport</keyword>
<comment type="function">
    <text evidence="9">Part of the AP-3 complex, an adaptor-related complex which is not clathrin-associated. The complex is associated with the Golgi region as well as more peripheral structures. It facilitates the budding of vesicles from the Golgi membrane and may be directly involved in trafficking to lysosomes. In concert with the BLOC-1 complex, AP-3 is required to target cargos into vesicles assembled at cell bodies for delivery into neurites and nerve terminals.</text>
</comment>
<evidence type="ECO:0000256" key="1">
    <source>
        <dbReference type="ARBA" id="ARBA00004180"/>
    </source>
</evidence>
<dbReference type="EMBL" id="CAJOBC010002260">
    <property type="protein sequence ID" value="CAF3724103.1"/>
    <property type="molecule type" value="Genomic_DNA"/>
</dbReference>
<dbReference type="InterPro" id="IPR011012">
    <property type="entry name" value="Longin-like_dom_sf"/>
</dbReference>
<reference evidence="11" key="1">
    <citation type="submission" date="2021-02" db="EMBL/GenBank/DDBJ databases">
        <authorList>
            <person name="Nowell W R."/>
        </authorList>
    </citation>
    <scope>NUCLEOTIDE SEQUENCE</scope>
</reference>
<evidence type="ECO:0000256" key="8">
    <source>
        <dbReference type="ARBA" id="ARBA00023329"/>
    </source>
</evidence>
<dbReference type="Proteomes" id="UP000681722">
    <property type="component" value="Unassembled WGS sequence"/>
</dbReference>
<evidence type="ECO:0000313" key="12">
    <source>
        <dbReference type="EMBL" id="CAF3724103.1"/>
    </source>
</evidence>
<dbReference type="GO" id="GO:0030659">
    <property type="term" value="C:cytoplasmic vesicle membrane"/>
    <property type="evidence" value="ECO:0007669"/>
    <property type="project" value="UniProtKB-SubCell"/>
</dbReference>
<dbReference type="InterPro" id="IPR000804">
    <property type="entry name" value="Clathrin_sm-chain_CS"/>
</dbReference>
<dbReference type="Gene3D" id="3.30.450.60">
    <property type="match status" value="1"/>
</dbReference>
<dbReference type="FunFam" id="3.30.450.60:FF:000001">
    <property type="entry name" value="AP complex subunit sigma"/>
    <property type="match status" value="1"/>
</dbReference>
<dbReference type="InterPro" id="IPR016635">
    <property type="entry name" value="AP_complex_ssu"/>
</dbReference>
<dbReference type="GO" id="GO:0006886">
    <property type="term" value="P:intracellular protein transport"/>
    <property type="evidence" value="ECO:0007669"/>
    <property type="project" value="InterPro"/>
</dbReference>
<dbReference type="SUPFAM" id="SSF143503">
    <property type="entry name" value="PUG domain-like"/>
    <property type="match status" value="1"/>
</dbReference>
<name>A0A814CUA6_9BILA</name>
<dbReference type="GO" id="GO:0006896">
    <property type="term" value="P:Golgi to vacuole transport"/>
    <property type="evidence" value="ECO:0007669"/>
    <property type="project" value="InterPro"/>
</dbReference>
<dbReference type="GO" id="GO:0005794">
    <property type="term" value="C:Golgi apparatus"/>
    <property type="evidence" value="ECO:0007669"/>
    <property type="project" value="UniProtKB-SubCell"/>
</dbReference>
<accession>A0A814CUA6</accession>
<dbReference type="Proteomes" id="UP000663829">
    <property type="component" value="Unassembled WGS sequence"/>
</dbReference>
<evidence type="ECO:0000256" key="9">
    <source>
        <dbReference type="ARBA" id="ARBA00025605"/>
    </source>
</evidence>
<comment type="subcellular location">
    <subcellularLocation>
        <location evidence="1">Cytoplasmic vesicle membrane</location>
        <topology evidence="1">Peripheral membrane protein</topology>
        <orientation evidence="1">Cytoplasmic side</orientation>
    </subcellularLocation>
    <subcellularLocation>
        <location evidence="2">Golgi apparatus</location>
    </subcellularLocation>
</comment>
<keyword evidence="5" id="KW-0653">Protein transport</keyword>
<protein>
    <recommendedName>
        <fullName evidence="10">AP complex mu/sigma subunit domain-containing protein</fullName>
    </recommendedName>
</protein>
<evidence type="ECO:0000256" key="2">
    <source>
        <dbReference type="ARBA" id="ARBA00004555"/>
    </source>
</evidence>
<dbReference type="Pfam" id="PF01217">
    <property type="entry name" value="Clat_adaptor_s"/>
    <property type="match status" value="1"/>
</dbReference>
<evidence type="ECO:0000256" key="3">
    <source>
        <dbReference type="ARBA" id="ARBA00006972"/>
    </source>
</evidence>
<evidence type="ECO:0000259" key="10">
    <source>
        <dbReference type="Pfam" id="PF01217"/>
    </source>
</evidence>
<sequence length="334" mass="39143">MFNKKPHKDTFREFHNLNNSLVTHLINMHDLLVQRLDTDILINFYLLLENLYRNVLLRPYIANYRLISMNSGRYHTCVAPVLEKCEDILTKLGFRRNDKEQYYLFEGVDKNAIAECAMFILFLIYILCNYDANSLFLHHIVILYSCLQRKMIKAILVFNNHGKPRLIKFFEYYTEDIQQQIVREIYHLVSKRDDNVCNFLEGGAFIGGNDYKLIYRHYATLYFIFCVDSSESELGILDLIQVFVETLDKCFENVCELDLIFHIDKVHYILQETCLGGMVLETNMNDIVSRIEEQTKLQKQEAGISAAPARAMMAVKDINLSQRIKDIKLPSISF</sequence>
<dbReference type="SUPFAM" id="SSF64356">
    <property type="entry name" value="SNARE-like"/>
    <property type="match status" value="1"/>
</dbReference>
<evidence type="ECO:0000256" key="4">
    <source>
        <dbReference type="ARBA" id="ARBA00022448"/>
    </source>
</evidence>